<protein>
    <submittedName>
        <fullName evidence="7">PLP-dependent aminotransferase family protein</fullName>
    </submittedName>
</protein>
<dbReference type="InterPro" id="IPR036388">
    <property type="entry name" value="WH-like_DNA-bd_sf"/>
</dbReference>
<dbReference type="Gene3D" id="3.40.640.10">
    <property type="entry name" value="Type I PLP-dependent aspartate aminotransferase-like (Major domain)"/>
    <property type="match status" value="1"/>
</dbReference>
<dbReference type="AlphaFoldDB" id="A0AAD3UGX9"/>
<dbReference type="InterPro" id="IPR036390">
    <property type="entry name" value="WH_DNA-bd_sf"/>
</dbReference>
<dbReference type="PANTHER" id="PTHR46577:SF1">
    <property type="entry name" value="HTH-TYPE TRANSCRIPTIONAL REGULATORY PROTEIN GABR"/>
    <property type="match status" value="1"/>
</dbReference>
<dbReference type="InterPro" id="IPR015424">
    <property type="entry name" value="PyrdxlP-dep_Trfase"/>
</dbReference>
<gene>
    <name evidence="7" type="ORF">F6W21_00765</name>
</gene>
<reference evidence="7" key="2">
    <citation type="submission" date="2019-09" db="EMBL/GenBank/DDBJ databases">
        <authorList>
            <consortium name="NCBI Pathogen Detection Project"/>
        </authorList>
    </citation>
    <scope>NUCLEOTIDE SEQUENCE</scope>
    <source>
        <strain evidence="7">AUSMDU00005748</strain>
    </source>
</reference>
<dbReference type="RefSeq" id="WP_024273932.1">
    <property type="nucleotide sequence ID" value="NZ_ABFNOZ020000001.1"/>
</dbReference>
<organism evidence="7 8">
    <name type="scientific">Klebsiella oxytoca</name>
    <dbReference type="NCBI Taxonomy" id="571"/>
    <lineage>
        <taxon>Bacteria</taxon>
        <taxon>Pseudomonadati</taxon>
        <taxon>Pseudomonadota</taxon>
        <taxon>Gammaproteobacteria</taxon>
        <taxon>Enterobacterales</taxon>
        <taxon>Enterobacteriaceae</taxon>
        <taxon>Klebsiella/Raoultella group</taxon>
        <taxon>Klebsiella</taxon>
    </lineage>
</organism>
<reference evidence="7" key="1">
    <citation type="journal article" date="2018" name="Genome Biol.">
        <title>SKESA: strategic k-mer extension for scrupulous assemblies.</title>
        <authorList>
            <person name="Souvorov A."/>
            <person name="Agarwala R."/>
            <person name="Lipman D.J."/>
        </authorList>
    </citation>
    <scope>NUCLEOTIDE SEQUENCE</scope>
    <source>
        <strain evidence="7">AUSMDU00005748</strain>
    </source>
</reference>
<dbReference type="GeneID" id="93285831"/>
<dbReference type="Gene3D" id="1.10.10.10">
    <property type="entry name" value="Winged helix-like DNA-binding domain superfamily/Winged helix DNA-binding domain"/>
    <property type="match status" value="1"/>
</dbReference>
<dbReference type="CDD" id="cd00609">
    <property type="entry name" value="AAT_like"/>
    <property type="match status" value="1"/>
</dbReference>
<keyword evidence="3" id="KW-0805">Transcription regulation</keyword>
<dbReference type="Pfam" id="PF00392">
    <property type="entry name" value="GntR"/>
    <property type="match status" value="1"/>
</dbReference>
<evidence type="ECO:0000259" key="6">
    <source>
        <dbReference type="PROSITE" id="PS50949"/>
    </source>
</evidence>
<evidence type="ECO:0000256" key="1">
    <source>
        <dbReference type="ARBA" id="ARBA00005384"/>
    </source>
</evidence>
<keyword evidence="7" id="KW-0032">Aminotransferase</keyword>
<evidence type="ECO:0000256" key="5">
    <source>
        <dbReference type="ARBA" id="ARBA00023163"/>
    </source>
</evidence>
<dbReference type="Proteomes" id="UP000868497">
    <property type="component" value="Unassembled WGS sequence"/>
</dbReference>
<dbReference type="PANTHER" id="PTHR46577">
    <property type="entry name" value="HTH-TYPE TRANSCRIPTIONAL REGULATORY PROTEIN GABR"/>
    <property type="match status" value="1"/>
</dbReference>
<sequence>MPKPIAPLFLELLLTRGVIKDQVYHALRHAILDGRLSAGAKIPSSRALAEMMAISRNSVIAGFERLIDEGYLLTRKGAGTFVCDHIPDHVISEYGSPTAPETAIASVGPLNPDVSALVPSWTESEDSGEMGAVFAVGIGCTDLFPHALWGRLLGRVWRQSRRELASHASSWGFLPLRQAISDYIQATRGVNCHEDRVIIVNGIQQALTIAAQALLEKGDEVWLDDPGYNGARGAFAARGAVVRPVRVDDEGMDIQDGIDHYPGAKLVYTAPSHQFPLSGTLSLPRRLALLEWAEANRAWIFEDDYNSEFRYAARSLQALQGLDKHQRVIYAGTFSKMMYPAFRLGFLVVPEHLREQFAITKYYTDLCSGYLEQAVLARFIREGHYASHVRRIRKACFERKSALEAAIKFYFSGRMLVHPTDSGVHIVCWLLDGLRAQEVVRKARQIGLGVQTFARYCQRPMSREGILLGFANHPPEVLAEGIRRLAAVI</sequence>
<keyword evidence="7" id="KW-0808">Transferase</keyword>
<dbReference type="InterPro" id="IPR004839">
    <property type="entry name" value="Aminotransferase_I/II_large"/>
</dbReference>
<evidence type="ECO:0000313" key="8">
    <source>
        <dbReference type="Proteomes" id="UP000868497"/>
    </source>
</evidence>
<evidence type="ECO:0000256" key="4">
    <source>
        <dbReference type="ARBA" id="ARBA00023125"/>
    </source>
</evidence>
<keyword evidence="5" id="KW-0804">Transcription</keyword>
<proteinExistence type="inferred from homology"/>
<dbReference type="InterPro" id="IPR015421">
    <property type="entry name" value="PyrdxlP-dep_Trfase_major"/>
</dbReference>
<dbReference type="GO" id="GO:0003700">
    <property type="term" value="F:DNA-binding transcription factor activity"/>
    <property type="evidence" value="ECO:0007669"/>
    <property type="project" value="InterPro"/>
</dbReference>
<comment type="caution">
    <text evidence="7">The sequence shown here is derived from an EMBL/GenBank/DDBJ whole genome shotgun (WGS) entry which is preliminary data.</text>
</comment>
<dbReference type="SUPFAM" id="SSF46785">
    <property type="entry name" value="Winged helix' DNA-binding domain"/>
    <property type="match status" value="1"/>
</dbReference>
<keyword evidence="2" id="KW-0663">Pyridoxal phosphate</keyword>
<dbReference type="CDD" id="cd07377">
    <property type="entry name" value="WHTH_GntR"/>
    <property type="match status" value="1"/>
</dbReference>
<dbReference type="PROSITE" id="PS50949">
    <property type="entry name" value="HTH_GNTR"/>
    <property type="match status" value="1"/>
</dbReference>
<dbReference type="GO" id="GO:0008483">
    <property type="term" value="F:transaminase activity"/>
    <property type="evidence" value="ECO:0007669"/>
    <property type="project" value="UniProtKB-KW"/>
</dbReference>
<dbReference type="GO" id="GO:0003677">
    <property type="term" value="F:DNA binding"/>
    <property type="evidence" value="ECO:0007669"/>
    <property type="project" value="UniProtKB-KW"/>
</dbReference>
<dbReference type="SUPFAM" id="SSF53383">
    <property type="entry name" value="PLP-dependent transferases"/>
    <property type="match status" value="1"/>
</dbReference>
<dbReference type="GO" id="GO:0030170">
    <property type="term" value="F:pyridoxal phosphate binding"/>
    <property type="evidence" value="ECO:0007669"/>
    <property type="project" value="InterPro"/>
</dbReference>
<dbReference type="EMBL" id="DACXIC010000001">
    <property type="protein sequence ID" value="HAU4354866.1"/>
    <property type="molecule type" value="Genomic_DNA"/>
</dbReference>
<name>A0AAD3UGX9_KLEOX</name>
<evidence type="ECO:0000256" key="2">
    <source>
        <dbReference type="ARBA" id="ARBA00022898"/>
    </source>
</evidence>
<dbReference type="Pfam" id="PF00155">
    <property type="entry name" value="Aminotran_1_2"/>
    <property type="match status" value="1"/>
</dbReference>
<dbReference type="InterPro" id="IPR000524">
    <property type="entry name" value="Tscrpt_reg_HTH_GntR"/>
</dbReference>
<accession>A0AAD3UGX9</accession>
<dbReference type="SMART" id="SM00345">
    <property type="entry name" value="HTH_GNTR"/>
    <property type="match status" value="1"/>
</dbReference>
<evidence type="ECO:0000313" key="7">
    <source>
        <dbReference type="EMBL" id="HAU4354866.1"/>
    </source>
</evidence>
<keyword evidence="4" id="KW-0238">DNA-binding</keyword>
<comment type="similarity">
    <text evidence="1">In the C-terminal section; belongs to the class-I pyridoxal-phosphate-dependent aminotransferase family.</text>
</comment>
<feature type="domain" description="HTH gntR-type" evidence="6">
    <location>
        <begin position="17"/>
        <end position="85"/>
    </location>
</feature>
<evidence type="ECO:0000256" key="3">
    <source>
        <dbReference type="ARBA" id="ARBA00023015"/>
    </source>
</evidence>
<dbReference type="InterPro" id="IPR051446">
    <property type="entry name" value="HTH_trans_reg/aminotransferase"/>
</dbReference>